<sequence>MPPLPDNETQRLSTPPSLPQRKSVAFIDRLLQENAELRARQCQPESPQAGNATTPWHHTPTTPNNGNTAQDQILEESDWFTHTRSSETPIWIGEISDAAFATRFRQFASASHIPKHIPRTQFTSEDILRDLAAITPVWPPSVHSRFLVETSLEFLRHNYHIVRRGEVLSALDSILFGQQSLGPPSSIAAKIWALFAIGELRSRKCLSSSNRLPGLTYFAIASETIRLINERPQLDVIETILLLALYSLEANRRHSACTYVATALRLATIMGLHMNIGETYMPDPELREHRIRLWWSVYILDRLLSSKTGLPLSISDDDISVNLPSDMSNLNSKDFGDHSRFVAVLRLAKIAGDVSRSLYVRTPQRCTFLQRMAKIRESLELWRGELPESMKLDSHTQNDTTFPPQSKVSTLQLAYNQLLILATRPVLLYIFRRHIGRATTPSPESCLPAQVEDAANACIGSARQSCRILLQSWVNGEFHVFDYFYVRYLFSSAIILAISSTLGQESSPNDGDEFNHAISFLQQLEQHGNPAAIEFYAHIVETQKSLETRVSVDDSLNTLPAGEDGGSHLPTQAFPSSLDDQSLTTGINSTADGPHGVDELPLTVSFLDDWIYDNALQQLRWQEQ</sequence>
<evidence type="ECO:0000256" key="3">
    <source>
        <dbReference type="ARBA" id="ARBA00023125"/>
    </source>
</evidence>
<dbReference type="AlphaFoldDB" id="A0A395S6B3"/>
<keyword evidence="2" id="KW-0805">Transcription regulation</keyword>
<organism evidence="8 9">
    <name type="scientific">Fusarium sporotrichioides</name>
    <dbReference type="NCBI Taxonomy" id="5514"/>
    <lineage>
        <taxon>Eukaryota</taxon>
        <taxon>Fungi</taxon>
        <taxon>Dikarya</taxon>
        <taxon>Ascomycota</taxon>
        <taxon>Pezizomycotina</taxon>
        <taxon>Sordariomycetes</taxon>
        <taxon>Hypocreomycetidae</taxon>
        <taxon>Hypocreales</taxon>
        <taxon>Nectriaceae</taxon>
        <taxon>Fusarium</taxon>
    </lineage>
</organism>
<feature type="compositionally biased region" description="Low complexity" evidence="6">
    <location>
        <begin position="53"/>
        <end position="66"/>
    </location>
</feature>
<proteinExistence type="predicted"/>
<dbReference type="EMBL" id="PXOF01000077">
    <property type="protein sequence ID" value="RGP67944.1"/>
    <property type="molecule type" value="Genomic_DNA"/>
</dbReference>
<dbReference type="InterPro" id="IPR051711">
    <property type="entry name" value="Stress_Response_Reg"/>
</dbReference>
<protein>
    <submittedName>
        <fullName evidence="8">Transcriptional regulatory</fullName>
    </submittedName>
</protein>
<dbReference type="STRING" id="5514.A0A395S6B3"/>
<feature type="domain" description="Xylanolytic transcriptional activator regulatory" evidence="7">
    <location>
        <begin position="256"/>
        <end position="330"/>
    </location>
</feature>
<evidence type="ECO:0000313" key="9">
    <source>
        <dbReference type="Proteomes" id="UP000266152"/>
    </source>
</evidence>
<evidence type="ECO:0000313" key="8">
    <source>
        <dbReference type="EMBL" id="RGP67944.1"/>
    </source>
</evidence>
<dbReference type="GO" id="GO:0008270">
    <property type="term" value="F:zinc ion binding"/>
    <property type="evidence" value="ECO:0007669"/>
    <property type="project" value="InterPro"/>
</dbReference>
<evidence type="ECO:0000256" key="4">
    <source>
        <dbReference type="ARBA" id="ARBA00023163"/>
    </source>
</evidence>
<keyword evidence="5" id="KW-0539">Nucleus</keyword>
<comment type="subcellular location">
    <subcellularLocation>
        <location evidence="1">Nucleus</location>
    </subcellularLocation>
</comment>
<feature type="region of interest" description="Disordered" evidence="6">
    <location>
        <begin position="40"/>
        <end position="66"/>
    </location>
</feature>
<keyword evidence="3" id="KW-0238">DNA-binding</keyword>
<feature type="compositionally biased region" description="Polar residues" evidence="6">
    <location>
        <begin position="43"/>
        <end position="52"/>
    </location>
</feature>
<dbReference type="Pfam" id="PF04082">
    <property type="entry name" value="Fungal_trans"/>
    <property type="match status" value="1"/>
</dbReference>
<keyword evidence="9" id="KW-1185">Reference proteome</keyword>
<name>A0A395S6B3_FUSSP</name>
<dbReference type="GO" id="GO:0045944">
    <property type="term" value="P:positive regulation of transcription by RNA polymerase II"/>
    <property type="evidence" value="ECO:0007669"/>
    <property type="project" value="TreeGrafter"/>
</dbReference>
<evidence type="ECO:0000256" key="6">
    <source>
        <dbReference type="SAM" id="MobiDB-lite"/>
    </source>
</evidence>
<dbReference type="CDD" id="cd12148">
    <property type="entry name" value="fungal_TF_MHR"/>
    <property type="match status" value="1"/>
</dbReference>
<feature type="region of interest" description="Disordered" evidence="6">
    <location>
        <begin position="555"/>
        <end position="575"/>
    </location>
</feature>
<dbReference type="PANTHER" id="PTHR47540:SF6">
    <property type="entry name" value="ZN(II)2CYS6 TRANSCRIPTION FACTOR (EUROFUNG)"/>
    <property type="match status" value="1"/>
</dbReference>
<dbReference type="SMART" id="SM00906">
    <property type="entry name" value="Fungal_trans"/>
    <property type="match status" value="1"/>
</dbReference>
<evidence type="ECO:0000256" key="1">
    <source>
        <dbReference type="ARBA" id="ARBA00004123"/>
    </source>
</evidence>
<keyword evidence="4" id="KW-0804">Transcription</keyword>
<dbReference type="InterPro" id="IPR007219">
    <property type="entry name" value="XnlR_reg_dom"/>
</dbReference>
<reference evidence="8 9" key="1">
    <citation type="journal article" date="2018" name="PLoS Pathog.">
        <title>Evolution of structural diversity of trichothecenes, a family of toxins produced by plant pathogenic and entomopathogenic fungi.</title>
        <authorList>
            <person name="Proctor R.H."/>
            <person name="McCormick S.P."/>
            <person name="Kim H.S."/>
            <person name="Cardoza R.E."/>
            <person name="Stanley A.M."/>
            <person name="Lindo L."/>
            <person name="Kelly A."/>
            <person name="Brown D.W."/>
            <person name="Lee T."/>
            <person name="Vaughan M.M."/>
            <person name="Alexander N.J."/>
            <person name="Busman M."/>
            <person name="Gutierrez S."/>
        </authorList>
    </citation>
    <scope>NUCLEOTIDE SEQUENCE [LARGE SCALE GENOMIC DNA]</scope>
    <source>
        <strain evidence="8 9">NRRL 3299</strain>
    </source>
</reference>
<gene>
    <name evidence="8" type="ORF">FSPOR_5605</name>
</gene>
<dbReference type="Proteomes" id="UP000266152">
    <property type="component" value="Unassembled WGS sequence"/>
</dbReference>
<comment type="caution">
    <text evidence="8">The sequence shown here is derived from an EMBL/GenBank/DDBJ whole genome shotgun (WGS) entry which is preliminary data.</text>
</comment>
<dbReference type="PANTHER" id="PTHR47540">
    <property type="entry name" value="THIAMINE REPRESSIBLE GENES REGULATORY PROTEIN THI5"/>
    <property type="match status" value="1"/>
</dbReference>
<accession>A0A395S6B3</accession>
<feature type="region of interest" description="Disordered" evidence="6">
    <location>
        <begin position="1"/>
        <end position="23"/>
    </location>
</feature>
<evidence type="ECO:0000256" key="2">
    <source>
        <dbReference type="ARBA" id="ARBA00023015"/>
    </source>
</evidence>
<evidence type="ECO:0000259" key="7">
    <source>
        <dbReference type="SMART" id="SM00906"/>
    </source>
</evidence>
<dbReference type="GO" id="GO:0043565">
    <property type="term" value="F:sequence-specific DNA binding"/>
    <property type="evidence" value="ECO:0007669"/>
    <property type="project" value="TreeGrafter"/>
</dbReference>
<dbReference type="GO" id="GO:0006351">
    <property type="term" value="P:DNA-templated transcription"/>
    <property type="evidence" value="ECO:0007669"/>
    <property type="project" value="InterPro"/>
</dbReference>
<evidence type="ECO:0000256" key="5">
    <source>
        <dbReference type="ARBA" id="ARBA00023242"/>
    </source>
</evidence>
<dbReference type="GO" id="GO:0005634">
    <property type="term" value="C:nucleus"/>
    <property type="evidence" value="ECO:0007669"/>
    <property type="project" value="UniProtKB-SubCell"/>
</dbReference>